<dbReference type="EMBL" id="PYSW02000018">
    <property type="protein sequence ID" value="KAG2385441.1"/>
    <property type="molecule type" value="Genomic_DNA"/>
</dbReference>
<dbReference type="Gene3D" id="1.10.8.10">
    <property type="entry name" value="DNA helicase RuvA subunit, C-terminal domain"/>
    <property type="match status" value="1"/>
</dbReference>
<dbReference type="PROSITE" id="PS51281">
    <property type="entry name" value="TAP_C"/>
    <property type="match status" value="1"/>
</dbReference>
<dbReference type="Pfam" id="PF03943">
    <property type="entry name" value="TAP_C"/>
    <property type="match status" value="1"/>
</dbReference>
<dbReference type="Proteomes" id="UP000816034">
    <property type="component" value="Unassembled WGS sequence"/>
</dbReference>
<keyword evidence="3" id="KW-1185">Reference proteome</keyword>
<dbReference type="SMART" id="SM00804">
    <property type="entry name" value="TAP_C"/>
    <property type="match status" value="1"/>
</dbReference>
<dbReference type="GO" id="GO:0005634">
    <property type="term" value="C:nucleus"/>
    <property type="evidence" value="ECO:0007669"/>
    <property type="project" value="InterPro"/>
</dbReference>
<reference evidence="2 3" key="1">
    <citation type="journal article" date="2018" name="BMC Genomics">
        <title>The genome of Naegleria lovaniensis, the basis for a comparative approach to unravel pathogenicity factors of the human pathogenic amoeba N. fowleri.</title>
        <authorList>
            <person name="Liechti N."/>
            <person name="Schurch N."/>
            <person name="Bruggmann R."/>
            <person name="Wittwer M."/>
        </authorList>
    </citation>
    <scope>NUCLEOTIDE SEQUENCE [LARGE SCALE GENOMIC DNA]</scope>
    <source>
        <strain evidence="2 3">ATCC 30569</strain>
    </source>
</reference>
<evidence type="ECO:0000313" key="3">
    <source>
        <dbReference type="Proteomes" id="UP000816034"/>
    </source>
</evidence>
<proteinExistence type="predicted"/>
<dbReference type="GeneID" id="68095711"/>
<gene>
    <name evidence="2" type="ORF">C9374_003256</name>
</gene>
<evidence type="ECO:0000259" key="1">
    <source>
        <dbReference type="PROSITE" id="PS51281"/>
    </source>
</evidence>
<evidence type="ECO:0000313" key="2">
    <source>
        <dbReference type="EMBL" id="KAG2385441.1"/>
    </source>
</evidence>
<comment type="caution">
    <text evidence="2">The sequence shown here is derived from an EMBL/GenBank/DDBJ whole genome shotgun (WGS) entry which is preliminary data.</text>
</comment>
<dbReference type="InterPro" id="IPR009060">
    <property type="entry name" value="UBA-like_sf"/>
</dbReference>
<name>A0AA88GNM4_NAELO</name>
<protein>
    <recommendedName>
        <fullName evidence="1">TAP-C domain-containing protein</fullName>
    </recommendedName>
</protein>
<feature type="domain" description="TAP-C" evidence="1">
    <location>
        <begin position="91"/>
        <end position="146"/>
    </location>
</feature>
<dbReference type="SUPFAM" id="SSF46934">
    <property type="entry name" value="UBA-like"/>
    <property type="match status" value="1"/>
</dbReference>
<dbReference type="InterPro" id="IPR005637">
    <property type="entry name" value="TAP_C_dom"/>
</dbReference>
<dbReference type="GO" id="GO:0051028">
    <property type="term" value="P:mRNA transport"/>
    <property type="evidence" value="ECO:0007669"/>
    <property type="project" value="InterPro"/>
</dbReference>
<dbReference type="RefSeq" id="XP_044549434.1">
    <property type="nucleotide sequence ID" value="XM_044692764.1"/>
</dbReference>
<accession>A0AA88GNM4</accession>
<sequence>MFNFKANSDLTTPSNSTDTIAIQMLNYCIQNGEDVTLQSCLDYLKYFKNNLETALLFMIKYPKEMHEKTGMSIHLARNILEDSEFNLLLCQSRVELVLKLIHESGLNFEFSYQCLVEFNWNYPNALLRVNNMKNNGEIPERGFLRSSNAEASNTFLTTSTKQEVPVNAQFVAPSAFNTLNSTFIAAETVGSSFIKHETNTLPRHNIETKQESSTVSKKKTKNAHEKSVSICQHPGCSNPVEKNRKKYCEYHAARPLKIKAMEVDFVKCVYEGCTNPVEKGRKKYCKEHGYSKNK</sequence>
<organism evidence="2 3">
    <name type="scientific">Naegleria lovaniensis</name>
    <name type="common">Amoeba</name>
    <dbReference type="NCBI Taxonomy" id="51637"/>
    <lineage>
        <taxon>Eukaryota</taxon>
        <taxon>Discoba</taxon>
        <taxon>Heterolobosea</taxon>
        <taxon>Tetramitia</taxon>
        <taxon>Eutetramitia</taxon>
        <taxon>Vahlkampfiidae</taxon>
        <taxon>Naegleria</taxon>
    </lineage>
</organism>
<dbReference type="AlphaFoldDB" id="A0AA88GNM4"/>